<gene>
    <name evidence="2" type="ORF">GCM10007924_27230</name>
</gene>
<comment type="caution">
    <text evidence="2">The sequence shown here is derived from an EMBL/GenBank/DDBJ whole genome shotgun (WGS) entry which is preliminary data.</text>
</comment>
<accession>A0ABQ5U5R0</accession>
<reference evidence="2" key="1">
    <citation type="journal article" date="2014" name="Int. J. Syst. Evol. Microbiol.">
        <title>Complete genome of a new Firmicutes species belonging to the dominant human colonic microbiota ('Ruminococcus bicirculans') reveals two chromosomes and a selective capacity to utilize plant glucans.</title>
        <authorList>
            <consortium name="NISC Comparative Sequencing Program"/>
            <person name="Wegmann U."/>
            <person name="Louis P."/>
            <person name="Goesmann A."/>
            <person name="Henrissat B."/>
            <person name="Duncan S.H."/>
            <person name="Flint H.J."/>
        </authorList>
    </citation>
    <scope>NUCLEOTIDE SEQUENCE</scope>
    <source>
        <strain evidence="2">NBRC 103408</strain>
    </source>
</reference>
<keyword evidence="1" id="KW-0812">Transmembrane</keyword>
<dbReference type="Proteomes" id="UP001161409">
    <property type="component" value="Unassembled WGS sequence"/>
</dbReference>
<sequence length="67" mass="7518">MDETFILQKFTDSLSRGAEILALLVLFSTLITSLTPSRSNDRRLDRLLQVLNLLAGNVGKNRNADDR</sequence>
<proteinExistence type="predicted"/>
<dbReference type="EMBL" id="BSNF01000008">
    <property type="protein sequence ID" value="GLQ07502.1"/>
    <property type="molecule type" value="Genomic_DNA"/>
</dbReference>
<feature type="transmembrane region" description="Helical" evidence="1">
    <location>
        <begin position="20"/>
        <end position="37"/>
    </location>
</feature>
<dbReference type="RefSeq" id="WP_169561569.1">
    <property type="nucleotide sequence ID" value="NZ_BSNF01000008.1"/>
</dbReference>
<evidence type="ECO:0000313" key="2">
    <source>
        <dbReference type="EMBL" id="GLQ07502.1"/>
    </source>
</evidence>
<keyword evidence="3" id="KW-1185">Reference proteome</keyword>
<reference evidence="2" key="2">
    <citation type="submission" date="2023-01" db="EMBL/GenBank/DDBJ databases">
        <title>Draft genome sequence of Sneathiella chinensis strain NBRC 103408.</title>
        <authorList>
            <person name="Sun Q."/>
            <person name="Mori K."/>
        </authorList>
    </citation>
    <scope>NUCLEOTIDE SEQUENCE</scope>
    <source>
        <strain evidence="2">NBRC 103408</strain>
    </source>
</reference>
<protein>
    <submittedName>
        <fullName evidence="2">Uncharacterized protein</fullName>
    </submittedName>
</protein>
<evidence type="ECO:0000256" key="1">
    <source>
        <dbReference type="SAM" id="Phobius"/>
    </source>
</evidence>
<keyword evidence="1" id="KW-0472">Membrane</keyword>
<name>A0ABQ5U5R0_9PROT</name>
<evidence type="ECO:0000313" key="3">
    <source>
        <dbReference type="Proteomes" id="UP001161409"/>
    </source>
</evidence>
<keyword evidence="1" id="KW-1133">Transmembrane helix</keyword>
<organism evidence="2 3">
    <name type="scientific">Sneathiella chinensis</name>
    <dbReference type="NCBI Taxonomy" id="349750"/>
    <lineage>
        <taxon>Bacteria</taxon>
        <taxon>Pseudomonadati</taxon>
        <taxon>Pseudomonadota</taxon>
        <taxon>Alphaproteobacteria</taxon>
        <taxon>Sneathiellales</taxon>
        <taxon>Sneathiellaceae</taxon>
        <taxon>Sneathiella</taxon>
    </lineage>
</organism>